<dbReference type="InterPro" id="IPR000182">
    <property type="entry name" value="GNAT_dom"/>
</dbReference>
<gene>
    <name evidence="2" type="ORF">ACFSCS_01545</name>
</gene>
<proteinExistence type="predicted"/>
<sequence>MICAAARDLDVPAILELEQGSFPAAEQWSEQAWREELQAGDRFVITARDAEDRVKAAATFQCVADTADLHRIMVAREHRGEGLAKQLMQAGMQWAQAIGASRMLLEVREDNEAALGLYDGCGFEQLARRENYYGPGAHALVMAAPLADEKDEADHE</sequence>
<keyword evidence="2" id="KW-0808">Transferase</keyword>
<reference evidence="3" key="1">
    <citation type="journal article" date="2019" name="Int. J. Syst. Evol. Microbiol.">
        <title>The Global Catalogue of Microorganisms (GCM) 10K type strain sequencing project: providing services to taxonomists for standard genome sequencing and annotation.</title>
        <authorList>
            <consortium name="The Broad Institute Genomics Platform"/>
            <consortium name="The Broad Institute Genome Sequencing Center for Infectious Disease"/>
            <person name="Wu L."/>
            <person name="Ma J."/>
        </authorList>
    </citation>
    <scope>NUCLEOTIDE SEQUENCE [LARGE SCALE GENOMIC DNA]</scope>
    <source>
        <strain evidence="3">CAIM 431</strain>
    </source>
</reference>
<dbReference type="EC" id="2.3.1.-" evidence="2"/>
<comment type="caution">
    <text evidence="2">The sequence shown here is derived from an EMBL/GenBank/DDBJ whole genome shotgun (WGS) entry which is preliminary data.</text>
</comment>
<evidence type="ECO:0000313" key="3">
    <source>
        <dbReference type="Proteomes" id="UP001597326"/>
    </source>
</evidence>
<keyword evidence="3" id="KW-1185">Reference proteome</keyword>
<dbReference type="EMBL" id="JBHUFZ010000003">
    <property type="protein sequence ID" value="MFD1888870.1"/>
    <property type="molecule type" value="Genomic_DNA"/>
</dbReference>
<keyword evidence="2" id="KW-0012">Acyltransferase</keyword>
<organism evidence="2 3">
    <name type="scientific">Luteococcus peritonei</name>
    <dbReference type="NCBI Taxonomy" id="88874"/>
    <lineage>
        <taxon>Bacteria</taxon>
        <taxon>Bacillati</taxon>
        <taxon>Actinomycetota</taxon>
        <taxon>Actinomycetes</taxon>
        <taxon>Propionibacteriales</taxon>
        <taxon>Propionibacteriaceae</taxon>
        <taxon>Luteococcus</taxon>
    </lineage>
</organism>
<dbReference type="GO" id="GO:0016746">
    <property type="term" value="F:acyltransferase activity"/>
    <property type="evidence" value="ECO:0007669"/>
    <property type="project" value="UniProtKB-KW"/>
</dbReference>
<evidence type="ECO:0000313" key="2">
    <source>
        <dbReference type="EMBL" id="MFD1888870.1"/>
    </source>
</evidence>
<dbReference type="PROSITE" id="PS51186">
    <property type="entry name" value="GNAT"/>
    <property type="match status" value="1"/>
</dbReference>
<dbReference type="PANTHER" id="PTHR43072">
    <property type="entry name" value="N-ACETYLTRANSFERASE"/>
    <property type="match status" value="1"/>
</dbReference>
<dbReference type="CDD" id="cd04301">
    <property type="entry name" value="NAT_SF"/>
    <property type="match status" value="1"/>
</dbReference>
<dbReference type="PANTHER" id="PTHR43072:SF60">
    <property type="entry name" value="L-2,4-DIAMINOBUTYRIC ACID ACETYLTRANSFERASE"/>
    <property type="match status" value="1"/>
</dbReference>
<dbReference type="SUPFAM" id="SSF55729">
    <property type="entry name" value="Acyl-CoA N-acyltransferases (Nat)"/>
    <property type="match status" value="1"/>
</dbReference>
<dbReference type="Pfam" id="PF00583">
    <property type="entry name" value="Acetyltransf_1"/>
    <property type="match status" value="1"/>
</dbReference>
<dbReference type="InterPro" id="IPR016181">
    <property type="entry name" value="Acyl_CoA_acyltransferase"/>
</dbReference>
<dbReference type="Gene3D" id="3.40.630.30">
    <property type="match status" value="1"/>
</dbReference>
<evidence type="ECO:0000259" key="1">
    <source>
        <dbReference type="PROSITE" id="PS51186"/>
    </source>
</evidence>
<name>A0ABW4RSQ7_9ACTN</name>
<feature type="domain" description="N-acetyltransferase" evidence="1">
    <location>
        <begin position="1"/>
        <end position="147"/>
    </location>
</feature>
<protein>
    <submittedName>
        <fullName evidence="2">GNAT family N-acetyltransferase</fullName>
        <ecNumber evidence="2">2.3.1.-</ecNumber>
    </submittedName>
</protein>
<accession>A0ABW4RSQ7</accession>
<dbReference type="RefSeq" id="WP_343871951.1">
    <property type="nucleotide sequence ID" value="NZ_BAAAIX010000003.1"/>
</dbReference>
<dbReference type="Proteomes" id="UP001597326">
    <property type="component" value="Unassembled WGS sequence"/>
</dbReference>